<dbReference type="HOGENOM" id="CLU_2329807_0_0_0"/>
<name>G8NYS8_GRAMM</name>
<proteinExistence type="predicted"/>
<reference evidence="1 2" key="1">
    <citation type="submission" date="2011-11" db="EMBL/GenBank/DDBJ databases">
        <title>Complete sequence of Granulicella mallensis MP5ACTX8.</title>
        <authorList>
            <consortium name="US DOE Joint Genome Institute"/>
            <person name="Lucas S."/>
            <person name="Copeland A."/>
            <person name="Lapidus A."/>
            <person name="Cheng J.-F."/>
            <person name="Goodwin L."/>
            <person name="Pitluck S."/>
            <person name="Peters L."/>
            <person name="Lu M."/>
            <person name="Detter J.C."/>
            <person name="Han C."/>
            <person name="Tapia R."/>
            <person name="Land M."/>
            <person name="Hauser L."/>
            <person name="Kyrpides N."/>
            <person name="Ivanova N."/>
            <person name="Mikhailova N."/>
            <person name="Pagani I."/>
            <person name="Rawat S."/>
            <person name="Mannisto M."/>
            <person name="Haggblom M."/>
            <person name="Woyke T."/>
        </authorList>
    </citation>
    <scope>NUCLEOTIDE SEQUENCE [LARGE SCALE GENOMIC DNA]</scope>
    <source>
        <strain evidence="2">ATCC BAA-1857 / DSM 23137 / MP5ACTX8</strain>
    </source>
</reference>
<organism evidence="1 2">
    <name type="scientific">Granulicella mallensis (strain ATCC BAA-1857 / DSM 23137 / MP5ACTX8)</name>
    <dbReference type="NCBI Taxonomy" id="682795"/>
    <lineage>
        <taxon>Bacteria</taxon>
        <taxon>Pseudomonadati</taxon>
        <taxon>Acidobacteriota</taxon>
        <taxon>Terriglobia</taxon>
        <taxon>Terriglobales</taxon>
        <taxon>Acidobacteriaceae</taxon>
        <taxon>Granulicella</taxon>
    </lineage>
</organism>
<evidence type="ECO:0000313" key="1">
    <source>
        <dbReference type="EMBL" id="AEU34491.1"/>
    </source>
</evidence>
<dbReference type="RefSeq" id="WP_014263375.1">
    <property type="nucleotide sequence ID" value="NC_016631.1"/>
</dbReference>
<evidence type="ECO:0000313" key="2">
    <source>
        <dbReference type="Proteomes" id="UP000007113"/>
    </source>
</evidence>
<dbReference type="Proteomes" id="UP000007113">
    <property type="component" value="Chromosome"/>
</dbReference>
<protein>
    <submittedName>
        <fullName evidence="1">Uncharacterized protein</fullName>
    </submittedName>
</protein>
<sequence length="98" mass="11428">MAIVWGFITFLNTINFWGTYWEVTPQGLFESRGLFVRRVIPYNLIQDVSPDDSPRGKQDNSRIRVSILRSEPLLARPVEYERFVSALEQHLDPVLIHV</sequence>
<keyword evidence="2" id="KW-1185">Reference proteome</keyword>
<dbReference type="AlphaFoldDB" id="G8NYS8"/>
<dbReference type="KEGG" id="gma:AciX8_0133"/>
<gene>
    <name evidence="1" type="ordered locus">AciX8_0133</name>
</gene>
<dbReference type="EMBL" id="CP003130">
    <property type="protein sequence ID" value="AEU34491.1"/>
    <property type="molecule type" value="Genomic_DNA"/>
</dbReference>
<accession>G8NYS8</accession>